<dbReference type="GO" id="GO:0006364">
    <property type="term" value="P:rRNA processing"/>
    <property type="evidence" value="ECO:0007669"/>
    <property type="project" value="UniProtKB-UniRule"/>
</dbReference>
<dbReference type="Proteomes" id="UP000193978">
    <property type="component" value="Chromosome"/>
</dbReference>
<dbReference type="SMART" id="SM00535">
    <property type="entry name" value="RIBOc"/>
    <property type="match status" value="1"/>
</dbReference>
<dbReference type="Pfam" id="PF00035">
    <property type="entry name" value="dsrm"/>
    <property type="match status" value="1"/>
</dbReference>
<dbReference type="Gene3D" id="1.10.1520.10">
    <property type="entry name" value="Ribonuclease III domain"/>
    <property type="match status" value="1"/>
</dbReference>
<comment type="similarity">
    <text evidence="3">Belongs to the ribonuclease III family.</text>
</comment>
<feature type="active site" evidence="15">
    <location>
        <position position="51"/>
    </location>
</feature>
<keyword evidence="7 15" id="KW-0507">mRNA processing</keyword>
<dbReference type="InterPro" id="IPR036389">
    <property type="entry name" value="RNase_III_sf"/>
</dbReference>
<evidence type="ECO:0000256" key="8">
    <source>
        <dbReference type="ARBA" id="ARBA00022694"/>
    </source>
</evidence>
<name>A0A1W6MQB7_9HYPH</name>
<dbReference type="GO" id="GO:0010468">
    <property type="term" value="P:regulation of gene expression"/>
    <property type="evidence" value="ECO:0007669"/>
    <property type="project" value="TreeGrafter"/>
</dbReference>
<evidence type="ECO:0000256" key="7">
    <source>
        <dbReference type="ARBA" id="ARBA00022664"/>
    </source>
</evidence>
<keyword evidence="6 15" id="KW-0698">rRNA processing</keyword>
<dbReference type="GO" id="GO:0008033">
    <property type="term" value="P:tRNA processing"/>
    <property type="evidence" value="ECO:0007669"/>
    <property type="project" value="UniProtKB-KW"/>
</dbReference>
<dbReference type="GO" id="GO:0004525">
    <property type="term" value="F:ribonuclease III activity"/>
    <property type="evidence" value="ECO:0007669"/>
    <property type="project" value="UniProtKB-UniRule"/>
</dbReference>
<evidence type="ECO:0000259" key="17">
    <source>
        <dbReference type="PROSITE" id="PS50137"/>
    </source>
</evidence>
<evidence type="ECO:0000256" key="5">
    <source>
        <dbReference type="ARBA" id="ARBA00022490"/>
    </source>
</evidence>
<accession>A0A1W6MQB7</accession>
<dbReference type="InterPro" id="IPR014720">
    <property type="entry name" value="dsRBD_dom"/>
</dbReference>
<dbReference type="GO" id="GO:0005737">
    <property type="term" value="C:cytoplasm"/>
    <property type="evidence" value="ECO:0007669"/>
    <property type="project" value="UniProtKB-SubCell"/>
</dbReference>
<organism evidence="19 20">
    <name type="scientific">Methylocystis bryophila</name>
    <dbReference type="NCBI Taxonomy" id="655015"/>
    <lineage>
        <taxon>Bacteria</taxon>
        <taxon>Pseudomonadati</taxon>
        <taxon>Pseudomonadota</taxon>
        <taxon>Alphaproteobacteria</taxon>
        <taxon>Hyphomicrobiales</taxon>
        <taxon>Methylocystaceae</taxon>
        <taxon>Methylocystis</taxon>
    </lineage>
</organism>
<evidence type="ECO:0000256" key="4">
    <source>
        <dbReference type="ARBA" id="ARBA00011738"/>
    </source>
</evidence>
<evidence type="ECO:0000256" key="11">
    <source>
        <dbReference type="ARBA" id="ARBA00022759"/>
    </source>
</evidence>
<feature type="binding site" evidence="15">
    <location>
        <position position="120"/>
    </location>
    <ligand>
        <name>Mg(2+)</name>
        <dbReference type="ChEBI" id="CHEBI:18420"/>
    </ligand>
</feature>
<gene>
    <name evidence="15" type="primary">rnc</name>
    <name evidence="19" type="ORF">B1812_00405</name>
</gene>
<comment type="catalytic activity">
    <reaction evidence="1 15">
        <text>Endonucleolytic cleavage to 5'-phosphomonoester.</text>
        <dbReference type="EC" id="3.1.26.3"/>
    </reaction>
</comment>
<protein>
    <recommendedName>
        <fullName evidence="15">Ribonuclease 3</fullName>
        <ecNumber evidence="15">3.1.26.3</ecNumber>
    </recommendedName>
    <alternativeName>
        <fullName evidence="15">Ribonuclease III</fullName>
        <shortName evidence="15">RNase III</shortName>
    </alternativeName>
</protein>
<dbReference type="InterPro" id="IPR000999">
    <property type="entry name" value="RNase_III_dom"/>
</dbReference>
<keyword evidence="10 15" id="KW-0479">Metal-binding</keyword>
<evidence type="ECO:0000256" key="6">
    <source>
        <dbReference type="ARBA" id="ARBA00022552"/>
    </source>
</evidence>
<evidence type="ECO:0000256" key="3">
    <source>
        <dbReference type="ARBA" id="ARBA00010183"/>
    </source>
</evidence>
<dbReference type="PROSITE" id="PS50137">
    <property type="entry name" value="DS_RBD"/>
    <property type="match status" value="1"/>
</dbReference>
<dbReference type="AlphaFoldDB" id="A0A1W6MQB7"/>
<dbReference type="SUPFAM" id="SSF69065">
    <property type="entry name" value="RNase III domain-like"/>
    <property type="match status" value="1"/>
</dbReference>
<dbReference type="PROSITE" id="PS50142">
    <property type="entry name" value="RNASE_3_2"/>
    <property type="match status" value="1"/>
</dbReference>
<keyword evidence="8 15" id="KW-0819">tRNA processing</keyword>
<dbReference type="PROSITE" id="PS00517">
    <property type="entry name" value="RNASE_3_1"/>
    <property type="match status" value="1"/>
</dbReference>
<evidence type="ECO:0000256" key="10">
    <source>
        <dbReference type="ARBA" id="ARBA00022723"/>
    </source>
</evidence>
<dbReference type="HAMAP" id="MF_00104">
    <property type="entry name" value="RNase_III"/>
    <property type="match status" value="1"/>
</dbReference>
<dbReference type="Gene3D" id="3.30.160.20">
    <property type="match status" value="1"/>
</dbReference>
<dbReference type="EMBL" id="CP019948">
    <property type="protein sequence ID" value="ARN79777.1"/>
    <property type="molecule type" value="Genomic_DNA"/>
</dbReference>
<reference evidence="19 20" key="1">
    <citation type="submission" date="2017-02" db="EMBL/GenBank/DDBJ databases">
        <authorList>
            <person name="Peterson S.W."/>
        </authorList>
    </citation>
    <scope>NUCLEOTIDE SEQUENCE [LARGE SCALE GENOMIC DNA]</scope>
    <source>
        <strain evidence="19 20">S285</strain>
    </source>
</reference>
<evidence type="ECO:0000259" key="18">
    <source>
        <dbReference type="PROSITE" id="PS50142"/>
    </source>
</evidence>
<evidence type="ECO:0000313" key="20">
    <source>
        <dbReference type="Proteomes" id="UP000193978"/>
    </source>
</evidence>
<keyword evidence="12 15" id="KW-0378">Hydrolase</keyword>
<keyword evidence="5 15" id="KW-0963">Cytoplasm</keyword>
<comment type="cofactor">
    <cofactor evidence="15">
        <name>Mg(2+)</name>
        <dbReference type="ChEBI" id="CHEBI:18420"/>
    </cofactor>
</comment>
<keyword evidence="20" id="KW-1185">Reference proteome</keyword>
<dbReference type="GO" id="GO:0006397">
    <property type="term" value="P:mRNA processing"/>
    <property type="evidence" value="ECO:0007669"/>
    <property type="project" value="UniProtKB-UniRule"/>
</dbReference>
<dbReference type="SUPFAM" id="SSF54768">
    <property type="entry name" value="dsRNA-binding domain-like"/>
    <property type="match status" value="1"/>
</dbReference>
<evidence type="ECO:0000256" key="16">
    <source>
        <dbReference type="SAM" id="MobiDB-lite"/>
    </source>
</evidence>
<comment type="function">
    <text evidence="15">Digests double-stranded RNA. Involved in the processing of primary rRNA transcript to yield the immediate precursors to the large and small rRNAs (23S and 16S). Processes some mRNAs, and tRNAs when they are encoded in the rRNA operon. Processes pre-crRNA and tracrRNA of type II CRISPR loci if present in the organism.</text>
</comment>
<feature type="binding site" evidence="15">
    <location>
        <position position="47"/>
    </location>
    <ligand>
        <name>Mg(2+)</name>
        <dbReference type="ChEBI" id="CHEBI:18420"/>
    </ligand>
</feature>
<feature type="domain" description="RNase III" evidence="18">
    <location>
        <begin position="9"/>
        <end position="134"/>
    </location>
</feature>
<dbReference type="GO" id="GO:0046872">
    <property type="term" value="F:metal ion binding"/>
    <property type="evidence" value="ECO:0007669"/>
    <property type="project" value="UniProtKB-KW"/>
</dbReference>
<comment type="subunit">
    <text evidence="4 15">Homodimer.</text>
</comment>
<dbReference type="OrthoDB" id="9805026at2"/>
<keyword evidence="13 15" id="KW-0460">Magnesium</keyword>
<dbReference type="GO" id="GO:0042802">
    <property type="term" value="F:identical protein binding"/>
    <property type="evidence" value="ECO:0007669"/>
    <property type="project" value="UniProtKB-ARBA"/>
</dbReference>
<dbReference type="STRING" id="655015.B1812_00405"/>
<dbReference type="KEGG" id="mbry:B1812_00405"/>
<dbReference type="PANTHER" id="PTHR11207">
    <property type="entry name" value="RIBONUCLEASE III"/>
    <property type="match status" value="1"/>
</dbReference>
<dbReference type="NCBIfam" id="TIGR02191">
    <property type="entry name" value="RNaseIII"/>
    <property type="match status" value="1"/>
</dbReference>
<keyword evidence="11 15" id="KW-0255">Endonuclease</keyword>
<keyword evidence="9 15" id="KW-0540">Nuclease</keyword>
<dbReference type="PANTHER" id="PTHR11207:SF0">
    <property type="entry name" value="RIBONUCLEASE 3"/>
    <property type="match status" value="1"/>
</dbReference>
<feature type="active site" evidence="15">
    <location>
        <position position="123"/>
    </location>
</feature>
<sequence>MNGDPECDVAAVEQSIGHVFADRSLLAQALTHASAATPRSGSYERLEFLGDRVLGLGVAHMLMETYAAESEGPLSHRLAALVRKETCAEVAREWGVGPFIRMGEGEVLSGGREKPAILGDVCEAIIGAVFLDAGAAAAEAVVRRAFEPRMLAPSRRLRDPKTVLQEWAQGRKLPAPTYRLAARSGPDHAPRFEIRAEIDGFEGACGAGSSKRAAEQAAAQSFLHREGIEPEGAEPS</sequence>
<dbReference type="FunFam" id="1.10.1520.10:FF:000001">
    <property type="entry name" value="Ribonuclease 3"/>
    <property type="match status" value="1"/>
</dbReference>
<keyword evidence="14 15" id="KW-0694">RNA-binding</keyword>
<feature type="region of interest" description="Disordered" evidence="16">
    <location>
        <begin position="216"/>
        <end position="236"/>
    </location>
</feature>
<evidence type="ECO:0000256" key="14">
    <source>
        <dbReference type="ARBA" id="ARBA00022884"/>
    </source>
</evidence>
<dbReference type="InterPro" id="IPR011907">
    <property type="entry name" value="RNase_III"/>
</dbReference>
<dbReference type="EC" id="3.1.26.3" evidence="15"/>
<evidence type="ECO:0000313" key="19">
    <source>
        <dbReference type="EMBL" id="ARN79777.1"/>
    </source>
</evidence>
<dbReference type="GO" id="GO:0003725">
    <property type="term" value="F:double-stranded RNA binding"/>
    <property type="evidence" value="ECO:0007669"/>
    <property type="project" value="TreeGrafter"/>
</dbReference>
<evidence type="ECO:0000256" key="1">
    <source>
        <dbReference type="ARBA" id="ARBA00000109"/>
    </source>
</evidence>
<dbReference type="GO" id="GO:0019843">
    <property type="term" value="F:rRNA binding"/>
    <property type="evidence" value="ECO:0007669"/>
    <property type="project" value="UniProtKB-KW"/>
</dbReference>
<dbReference type="FunFam" id="3.30.160.20:FF:000003">
    <property type="entry name" value="Ribonuclease 3"/>
    <property type="match status" value="1"/>
</dbReference>
<dbReference type="SMART" id="SM00358">
    <property type="entry name" value="DSRM"/>
    <property type="match status" value="1"/>
</dbReference>
<dbReference type="CDD" id="cd10845">
    <property type="entry name" value="DSRM_RNAse_III_family"/>
    <property type="match status" value="1"/>
</dbReference>
<comment type="subcellular location">
    <subcellularLocation>
        <location evidence="2 15">Cytoplasm</location>
    </subcellularLocation>
</comment>
<dbReference type="Pfam" id="PF14622">
    <property type="entry name" value="Ribonucleas_3_3"/>
    <property type="match status" value="1"/>
</dbReference>
<keyword evidence="15" id="KW-0699">rRNA-binding</keyword>
<evidence type="ECO:0000256" key="13">
    <source>
        <dbReference type="ARBA" id="ARBA00022842"/>
    </source>
</evidence>
<feature type="binding site" evidence="15">
    <location>
        <position position="123"/>
    </location>
    <ligand>
        <name>Mg(2+)</name>
        <dbReference type="ChEBI" id="CHEBI:18420"/>
    </ligand>
</feature>
<evidence type="ECO:0000256" key="2">
    <source>
        <dbReference type="ARBA" id="ARBA00004496"/>
    </source>
</evidence>
<feature type="domain" description="DRBM" evidence="17">
    <location>
        <begin position="159"/>
        <end position="228"/>
    </location>
</feature>
<evidence type="ECO:0000256" key="15">
    <source>
        <dbReference type="HAMAP-Rule" id="MF_00104"/>
    </source>
</evidence>
<dbReference type="CDD" id="cd00593">
    <property type="entry name" value="RIBOc"/>
    <property type="match status" value="1"/>
</dbReference>
<evidence type="ECO:0000256" key="12">
    <source>
        <dbReference type="ARBA" id="ARBA00022801"/>
    </source>
</evidence>
<evidence type="ECO:0000256" key="9">
    <source>
        <dbReference type="ARBA" id="ARBA00022722"/>
    </source>
</evidence>
<proteinExistence type="inferred from homology"/>
<dbReference type="RefSeq" id="WP_085769825.1">
    <property type="nucleotide sequence ID" value="NZ_AP027149.1"/>
</dbReference>